<dbReference type="Gene3D" id="3.40.50.2000">
    <property type="entry name" value="Glycogen Phosphorylase B"/>
    <property type="match status" value="1"/>
</dbReference>
<accession>A0A679IHB6</accession>
<dbReference type="Pfam" id="PF06925">
    <property type="entry name" value="MGDG_synth"/>
    <property type="match status" value="1"/>
</dbReference>
<evidence type="ECO:0000256" key="1">
    <source>
        <dbReference type="ARBA" id="ARBA00004370"/>
    </source>
</evidence>
<keyword evidence="3 7" id="KW-0328">Glycosyltransferase</keyword>
<dbReference type="Pfam" id="PF04101">
    <property type="entry name" value="Glyco_tran_28_C"/>
    <property type="match status" value="1"/>
</dbReference>
<evidence type="ECO:0000259" key="6">
    <source>
        <dbReference type="Pfam" id="PF06925"/>
    </source>
</evidence>
<dbReference type="GO" id="GO:0016758">
    <property type="term" value="F:hexosyltransferase activity"/>
    <property type="evidence" value="ECO:0007669"/>
    <property type="project" value="InterPro"/>
</dbReference>
<proteinExistence type="inferred from homology"/>
<comment type="similarity">
    <text evidence="2">Belongs to the glycosyltransferase 28 family.</text>
</comment>
<dbReference type="EC" id="2.4.1.315" evidence="7"/>
<evidence type="ECO:0000256" key="4">
    <source>
        <dbReference type="ARBA" id="ARBA00022679"/>
    </source>
</evidence>
<keyword evidence="4 7" id="KW-0808">Transferase</keyword>
<feature type="domain" description="Glycosyl transferase family 28 C-terminal" evidence="5">
    <location>
        <begin position="221"/>
        <end position="372"/>
    </location>
</feature>
<dbReference type="PANTHER" id="PTHR43025">
    <property type="entry name" value="MONOGALACTOSYLDIACYLGLYCEROL SYNTHASE"/>
    <property type="match status" value="1"/>
</dbReference>
<evidence type="ECO:0000256" key="3">
    <source>
        <dbReference type="ARBA" id="ARBA00022676"/>
    </source>
</evidence>
<feature type="domain" description="Diacylglycerol glucosyltransferase N-terminal" evidence="6">
    <location>
        <begin position="15"/>
        <end position="183"/>
    </location>
</feature>
<sequence>MTKLLILSVSAGNGHVRAAQALAATAQSLVPPCTAVHIDAMAHVAGGFRKVYTDWYIQLVNRAPELWSYLHQRTDSTPHHAPSQRLRRGIERLSTGALLKEIRREKPDAVICTHFLPAELLMRERNRGRIDYPVWLQITDYDLHNMWLVPGMAGYLAATEEVAFRLRARGIPADRIHVTGIPVMPAFSEPGAPALSRDACAAELGLDPARPVLLMASGGAGVGDLASMVERVLGLGGHDGKPGNFQVIAVAGRNADAHGKLEALARRHPGRVVAIGFTNEMHKMMAAADLVVTKPGGLTVSECLALGKPMLLISPIPGQEEHNAGFLMEEGAAWLAYDAIGLDYKVARLMADPPKLANMAARSRTLGKPQAARAVLQHVLGATTDASP</sequence>
<dbReference type="GO" id="GO:0009247">
    <property type="term" value="P:glycolipid biosynthetic process"/>
    <property type="evidence" value="ECO:0007669"/>
    <property type="project" value="InterPro"/>
</dbReference>
<dbReference type="InterPro" id="IPR050519">
    <property type="entry name" value="Glycosyltransf_28_UgtP"/>
</dbReference>
<gene>
    <name evidence="7" type="primary">ugtP</name>
    <name evidence="7" type="ORF">VVAX_00125</name>
</gene>
<dbReference type="PANTHER" id="PTHR43025:SF3">
    <property type="entry name" value="MONOGALACTOSYLDIACYLGLYCEROL SYNTHASE 1, CHLOROPLASTIC"/>
    <property type="match status" value="1"/>
</dbReference>
<name>A0A679IHB6_VARPD</name>
<dbReference type="InterPro" id="IPR009695">
    <property type="entry name" value="Diacylglyc_glucosyltr_N"/>
</dbReference>
<dbReference type="SUPFAM" id="SSF53756">
    <property type="entry name" value="UDP-Glycosyltransferase/glycogen phosphorylase"/>
    <property type="match status" value="1"/>
</dbReference>
<reference evidence="7" key="1">
    <citation type="submission" date="2019-12" db="EMBL/GenBank/DDBJ databases">
        <authorList>
            <person name="Cremers G."/>
        </authorList>
    </citation>
    <scope>NUCLEOTIDE SEQUENCE</scope>
    <source>
        <strain evidence="7">Vvax</strain>
    </source>
</reference>
<dbReference type="RefSeq" id="WP_339087915.1">
    <property type="nucleotide sequence ID" value="NZ_LR743507.1"/>
</dbReference>
<protein>
    <submittedName>
        <fullName evidence="7">Processive diacylglycerol beta-glucosyltransferase</fullName>
        <ecNumber evidence="7">2.4.1.315</ecNumber>
    </submittedName>
</protein>
<evidence type="ECO:0000259" key="5">
    <source>
        <dbReference type="Pfam" id="PF04101"/>
    </source>
</evidence>
<organism evidence="7">
    <name type="scientific">Variovorax paradoxus</name>
    <dbReference type="NCBI Taxonomy" id="34073"/>
    <lineage>
        <taxon>Bacteria</taxon>
        <taxon>Pseudomonadati</taxon>
        <taxon>Pseudomonadota</taxon>
        <taxon>Betaproteobacteria</taxon>
        <taxon>Burkholderiales</taxon>
        <taxon>Comamonadaceae</taxon>
        <taxon>Variovorax</taxon>
    </lineage>
</organism>
<dbReference type="GO" id="GO:0016020">
    <property type="term" value="C:membrane"/>
    <property type="evidence" value="ECO:0007669"/>
    <property type="project" value="UniProtKB-SubCell"/>
</dbReference>
<evidence type="ECO:0000313" key="7">
    <source>
        <dbReference type="EMBL" id="CAA2099215.1"/>
    </source>
</evidence>
<dbReference type="EMBL" id="LR743507">
    <property type="protein sequence ID" value="CAA2099215.1"/>
    <property type="molecule type" value="Genomic_DNA"/>
</dbReference>
<dbReference type="AlphaFoldDB" id="A0A679IHB6"/>
<evidence type="ECO:0000256" key="2">
    <source>
        <dbReference type="ARBA" id="ARBA00006962"/>
    </source>
</evidence>
<comment type="subcellular location">
    <subcellularLocation>
        <location evidence="1">Membrane</location>
    </subcellularLocation>
</comment>
<dbReference type="InterPro" id="IPR007235">
    <property type="entry name" value="Glyco_trans_28_C"/>
</dbReference>